<protein>
    <recommendedName>
        <fullName evidence="3">Sulfotransferase family protein</fullName>
    </recommendedName>
</protein>
<dbReference type="PATRIC" id="fig|1429439.4.peg.8128"/>
<sequence length="203" mass="22442">MTLRVVGVGLGRTGTSSLRLALETLLGGPCYHMREVIAHKPEHVRIWHDAALGKMPDWQSLFADYAATVGPPPAWFWPELIAAFPEALVLLSVRDPETWWDSASQTIFKTDDSPTMTDAFKAMTKAVYTSLGLANRQNRDAAIRVSEAHNARVREAVPSDRLLIWQAGDGWAPICEALGLPVPDEPFPHTNTRADFQARDLQG</sequence>
<reference evidence="1 2" key="1">
    <citation type="journal article" date="2014" name="Nature">
        <title>An environmental bacterial taxon with a large and distinct metabolic repertoire.</title>
        <authorList>
            <person name="Wilson M.C."/>
            <person name="Mori T."/>
            <person name="Ruckert C."/>
            <person name="Uria A.R."/>
            <person name="Helf M.J."/>
            <person name="Takada K."/>
            <person name="Gernert C."/>
            <person name="Steffens U.A."/>
            <person name="Heycke N."/>
            <person name="Schmitt S."/>
            <person name="Rinke C."/>
            <person name="Helfrich E.J."/>
            <person name="Brachmann A.O."/>
            <person name="Gurgui C."/>
            <person name="Wakimoto T."/>
            <person name="Kracht M."/>
            <person name="Crusemann M."/>
            <person name="Hentschel U."/>
            <person name="Abe I."/>
            <person name="Matsunaga S."/>
            <person name="Kalinowski J."/>
            <person name="Takeyama H."/>
            <person name="Piel J."/>
        </authorList>
    </citation>
    <scope>NUCLEOTIDE SEQUENCE [LARGE SCALE GENOMIC DNA]</scope>
    <source>
        <strain evidence="2">TSY2</strain>
    </source>
</reference>
<dbReference type="SUPFAM" id="SSF52540">
    <property type="entry name" value="P-loop containing nucleoside triphosphate hydrolases"/>
    <property type="match status" value="1"/>
</dbReference>
<keyword evidence="2" id="KW-1185">Reference proteome</keyword>
<dbReference type="AlphaFoldDB" id="W4LAL9"/>
<name>W4LAL9_9BACT</name>
<dbReference type="PANTHER" id="PTHR36978:SF4">
    <property type="entry name" value="P-LOOP CONTAINING NUCLEOSIDE TRIPHOSPHATE HYDROLASE PROTEIN"/>
    <property type="match status" value="1"/>
</dbReference>
<proteinExistence type="predicted"/>
<dbReference type="Gene3D" id="3.40.50.300">
    <property type="entry name" value="P-loop containing nucleotide triphosphate hydrolases"/>
    <property type="match status" value="1"/>
</dbReference>
<dbReference type="InterPro" id="IPR040632">
    <property type="entry name" value="Sulfotransfer_4"/>
</dbReference>
<dbReference type="Proteomes" id="UP000019140">
    <property type="component" value="Unassembled WGS sequence"/>
</dbReference>
<dbReference type="HOGENOM" id="CLU_061199_2_0_7"/>
<evidence type="ECO:0000313" key="2">
    <source>
        <dbReference type="Proteomes" id="UP000019140"/>
    </source>
</evidence>
<organism evidence="1 2">
    <name type="scientific">Candidatus Entotheonella gemina</name>
    <dbReference type="NCBI Taxonomy" id="1429439"/>
    <lineage>
        <taxon>Bacteria</taxon>
        <taxon>Pseudomonadati</taxon>
        <taxon>Nitrospinota/Tectimicrobiota group</taxon>
        <taxon>Candidatus Tectimicrobiota</taxon>
        <taxon>Candidatus Entotheonellia</taxon>
        <taxon>Candidatus Entotheonellales</taxon>
        <taxon>Candidatus Entotheonellaceae</taxon>
        <taxon>Candidatus Entotheonella</taxon>
    </lineage>
</organism>
<gene>
    <name evidence="1" type="ORF">ETSY2_49230</name>
</gene>
<accession>W4LAL9</accession>
<evidence type="ECO:0000313" key="1">
    <source>
        <dbReference type="EMBL" id="ETW94760.1"/>
    </source>
</evidence>
<comment type="caution">
    <text evidence="1">The sequence shown here is derived from an EMBL/GenBank/DDBJ whole genome shotgun (WGS) entry which is preliminary data.</text>
</comment>
<dbReference type="InterPro" id="IPR027417">
    <property type="entry name" value="P-loop_NTPase"/>
</dbReference>
<dbReference type="EMBL" id="AZHX01002413">
    <property type="protein sequence ID" value="ETW94760.1"/>
    <property type="molecule type" value="Genomic_DNA"/>
</dbReference>
<dbReference type="Pfam" id="PF17784">
    <property type="entry name" value="Sulfotransfer_4"/>
    <property type="match status" value="1"/>
</dbReference>
<evidence type="ECO:0008006" key="3">
    <source>
        <dbReference type="Google" id="ProtNLM"/>
    </source>
</evidence>
<dbReference type="PANTHER" id="PTHR36978">
    <property type="entry name" value="P-LOOP CONTAINING NUCLEOTIDE TRIPHOSPHATE HYDROLASE"/>
    <property type="match status" value="1"/>
</dbReference>